<dbReference type="PROSITE" id="PS51898">
    <property type="entry name" value="TYR_RECOMBINASE"/>
    <property type="match status" value="1"/>
</dbReference>
<evidence type="ECO:0000259" key="7">
    <source>
        <dbReference type="PROSITE" id="PS51900"/>
    </source>
</evidence>
<dbReference type="GO" id="GO:0003677">
    <property type="term" value="F:DNA binding"/>
    <property type="evidence" value="ECO:0007669"/>
    <property type="project" value="UniProtKB-UniRule"/>
</dbReference>
<dbReference type="InterPro" id="IPR050808">
    <property type="entry name" value="Phage_Integrase"/>
</dbReference>
<keyword evidence="2" id="KW-0229">DNA integration</keyword>
<dbReference type="InterPro" id="IPR038488">
    <property type="entry name" value="Integrase_DNA-bd_sf"/>
</dbReference>
<feature type="domain" description="Tyr recombinase" evidence="6">
    <location>
        <begin position="234"/>
        <end position="422"/>
    </location>
</feature>
<dbReference type="Gene3D" id="1.10.150.130">
    <property type="match status" value="1"/>
</dbReference>
<evidence type="ECO:0000256" key="4">
    <source>
        <dbReference type="ARBA" id="ARBA00023172"/>
    </source>
</evidence>
<dbReference type="Gene3D" id="1.10.443.10">
    <property type="entry name" value="Intergrase catalytic core"/>
    <property type="match status" value="1"/>
</dbReference>
<evidence type="ECO:0000313" key="9">
    <source>
        <dbReference type="Proteomes" id="UP000179860"/>
    </source>
</evidence>
<dbReference type="KEGG" id="pspw:BJG93_24535"/>
<dbReference type="InterPro" id="IPR010998">
    <property type="entry name" value="Integrase_recombinase_N"/>
</dbReference>
<protein>
    <submittedName>
        <fullName evidence="8">Site-specific integrase</fullName>
    </submittedName>
</protein>
<dbReference type="CDD" id="cd00796">
    <property type="entry name" value="INT_Rci_Hp1_C"/>
    <property type="match status" value="1"/>
</dbReference>
<reference evidence="8" key="2">
    <citation type="submission" date="2021-06" db="EMBL/GenBank/DDBJ databases">
        <authorList>
            <person name="Rogers T.H."/>
            <person name="Ramsay J.P."/>
            <person name="Wang P."/>
            <person name="Terpolilli J."/>
        </authorList>
    </citation>
    <scope>NUCLEOTIDE SEQUENCE</scope>
    <source>
        <strain evidence="8">WSM5005</strain>
    </source>
</reference>
<dbReference type="InterPro" id="IPR013762">
    <property type="entry name" value="Integrase-like_cat_sf"/>
</dbReference>
<dbReference type="EMBL" id="CP017562">
    <property type="protein sequence ID" value="APA88519.1"/>
    <property type="molecule type" value="Genomic_DNA"/>
</dbReference>
<name>A0A1I9YQM9_9BURK</name>
<dbReference type="InterPro" id="IPR011010">
    <property type="entry name" value="DNA_brk_join_enz"/>
</dbReference>
<keyword evidence="3 5" id="KW-0238">DNA-binding</keyword>
<dbReference type="InterPro" id="IPR044068">
    <property type="entry name" value="CB"/>
</dbReference>
<dbReference type="OrthoDB" id="662444at2"/>
<dbReference type="PANTHER" id="PTHR30629">
    <property type="entry name" value="PROPHAGE INTEGRASE"/>
    <property type="match status" value="1"/>
</dbReference>
<dbReference type="AlphaFoldDB" id="A0A1I9YQM9"/>
<accession>A0A1I9YQM9</accession>
<proteinExistence type="inferred from homology"/>
<dbReference type="InterPro" id="IPR025166">
    <property type="entry name" value="Integrase_DNA_bind_dom"/>
</dbReference>
<comment type="similarity">
    <text evidence="1">Belongs to the 'phage' integrase family.</text>
</comment>
<evidence type="ECO:0000256" key="3">
    <source>
        <dbReference type="ARBA" id="ARBA00023125"/>
    </source>
</evidence>
<dbReference type="GO" id="GO:0006310">
    <property type="term" value="P:DNA recombination"/>
    <property type="evidence" value="ECO:0007669"/>
    <property type="project" value="UniProtKB-KW"/>
</dbReference>
<evidence type="ECO:0000313" key="8">
    <source>
        <dbReference type="EMBL" id="APA88519.1"/>
    </source>
</evidence>
<dbReference type="Pfam" id="PF00589">
    <property type="entry name" value="Phage_integrase"/>
    <property type="match status" value="1"/>
</dbReference>
<dbReference type="PROSITE" id="PS51900">
    <property type="entry name" value="CB"/>
    <property type="match status" value="1"/>
</dbReference>
<dbReference type="InterPro" id="IPR002104">
    <property type="entry name" value="Integrase_catalytic"/>
</dbReference>
<dbReference type="STRING" id="754502.BJG93_24535"/>
<evidence type="ECO:0000256" key="2">
    <source>
        <dbReference type="ARBA" id="ARBA00022908"/>
    </source>
</evidence>
<evidence type="ECO:0000256" key="1">
    <source>
        <dbReference type="ARBA" id="ARBA00008857"/>
    </source>
</evidence>
<gene>
    <name evidence="8" type="ORF">BJG93_24535</name>
</gene>
<keyword evidence="9" id="KW-1185">Reference proteome</keyword>
<dbReference type="SUPFAM" id="SSF56349">
    <property type="entry name" value="DNA breaking-rejoining enzymes"/>
    <property type="match status" value="1"/>
</dbReference>
<dbReference type="PANTHER" id="PTHR30629:SF2">
    <property type="entry name" value="PROPHAGE INTEGRASE INTS-RELATED"/>
    <property type="match status" value="1"/>
</dbReference>
<reference evidence="8" key="1">
    <citation type="submission" date="2016-09" db="EMBL/GenBank/DDBJ databases">
        <title>The Complete Genome of Burkholderia sprentiae wsm5005.</title>
        <authorList>
            <person name="De Meyer S."/>
            <person name="Wang P."/>
            <person name="Terpolilli J."/>
        </authorList>
    </citation>
    <scope>NUCLEOTIDE SEQUENCE [LARGE SCALE GENOMIC DNA]</scope>
    <source>
        <strain evidence="8">WSM5005</strain>
    </source>
</reference>
<sequence>MAKQRINRELIRRLESERAATIANGGAPKLRDIYDDQLTGFGLRMRPNGSTSFVYRWSSPAGQQKKALGRWPAMTVEEARAAVRAFTATTDHKADTPAARVAKHQKRVADAKHCAMPTVGQYLDGDYRTYWLGTTKSETPEQSLRNIRRDFPDLMSKRIDEVSRPMVKKWIEARIAAGHKPSGINRTLGALGGLFSHAVGHEIVTASPCARLRCKVDPEEDEHGRELTAGEEARLRAALDARETRIRAEAAARHDGRKLAEVPGEHHAYVDHVKPAIIVAINTGLRRSELLRARWTAVDWKAKTFTVEASTSKVKRSRVIPLNAEALATLKAWRDQTFRRFEFIFTNEIGEPLREVRDWDAVKQAAQIEGFRFMDCRHHMATRLINEGASPYHVQKILGHRDGRMTQRYLKARETKLAEALALLDRPRTTGIVDDSAQAA</sequence>
<keyword evidence="4" id="KW-0233">DNA recombination</keyword>
<evidence type="ECO:0000256" key="5">
    <source>
        <dbReference type="PROSITE-ProRule" id="PRU01248"/>
    </source>
</evidence>
<dbReference type="RefSeq" id="WP_051374285.1">
    <property type="nucleotide sequence ID" value="NZ_CP017562.2"/>
</dbReference>
<feature type="domain" description="Core-binding (CB)" evidence="7">
    <location>
        <begin position="122"/>
        <end position="199"/>
    </location>
</feature>
<organism evidence="8 9">
    <name type="scientific">Paraburkholderia sprentiae WSM5005</name>
    <dbReference type="NCBI Taxonomy" id="754502"/>
    <lineage>
        <taxon>Bacteria</taxon>
        <taxon>Pseudomonadati</taxon>
        <taxon>Pseudomonadota</taxon>
        <taxon>Betaproteobacteria</taxon>
        <taxon>Burkholderiales</taxon>
        <taxon>Burkholderiaceae</taxon>
        <taxon>Paraburkholderia</taxon>
    </lineage>
</organism>
<dbReference type="Proteomes" id="UP000179860">
    <property type="component" value="Chromosome 2"/>
</dbReference>
<dbReference type="Gene3D" id="3.30.160.390">
    <property type="entry name" value="Integrase, DNA-binding domain"/>
    <property type="match status" value="1"/>
</dbReference>
<dbReference type="GO" id="GO:0015074">
    <property type="term" value="P:DNA integration"/>
    <property type="evidence" value="ECO:0007669"/>
    <property type="project" value="UniProtKB-KW"/>
</dbReference>
<dbReference type="Pfam" id="PF13356">
    <property type="entry name" value="Arm-DNA-bind_3"/>
    <property type="match status" value="1"/>
</dbReference>
<evidence type="ECO:0000259" key="6">
    <source>
        <dbReference type="PROSITE" id="PS51898"/>
    </source>
</evidence>